<evidence type="ECO:0008006" key="4">
    <source>
        <dbReference type="Google" id="ProtNLM"/>
    </source>
</evidence>
<dbReference type="Proteomes" id="UP001221597">
    <property type="component" value="Chromosome"/>
</dbReference>
<reference evidence="2 3" key="1">
    <citation type="submission" date="2023-04" db="EMBL/GenBank/DDBJ databases">
        <title>Genome sequence of Halobacillus naozhouensis KACC 21980.</title>
        <authorList>
            <person name="Kim S."/>
            <person name="Heo J."/>
            <person name="Kwon S.-W."/>
        </authorList>
    </citation>
    <scope>NUCLEOTIDE SEQUENCE [LARGE SCALE GENOMIC DNA]</scope>
    <source>
        <strain evidence="2 3">KCTC 13234</strain>
    </source>
</reference>
<organism evidence="2 3">
    <name type="scientific">Halobacillus naozhouensis</name>
    <dbReference type="NCBI Taxonomy" id="554880"/>
    <lineage>
        <taxon>Bacteria</taxon>
        <taxon>Bacillati</taxon>
        <taxon>Bacillota</taxon>
        <taxon>Bacilli</taxon>
        <taxon>Bacillales</taxon>
        <taxon>Bacillaceae</taxon>
        <taxon>Halobacillus</taxon>
    </lineage>
</organism>
<keyword evidence="1" id="KW-0175">Coiled coil</keyword>
<proteinExistence type="predicted"/>
<protein>
    <recommendedName>
        <fullName evidence="4">DNA binding domain-containing protein, excisionase family</fullName>
    </recommendedName>
</protein>
<name>A0ABY8J1N2_9BACI</name>
<evidence type="ECO:0000313" key="3">
    <source>
        <dbReference type="Proteomes" id="UP001221597"/>
    </source>
</evidence>
<sequence length="231" mass="27052">MRHDIKPNERAFSTKEVAEELNIATPTVRKYGQILERNGYEFFKDGHRRIFVRSDIESLIALRDTDRPADDTAKDLADLQKERLEGFSETQLATSDTYDSTLQDPHQLREFLLFISNELAASREMNVQLSNNIAELQSTVARLRQDHHAISSGVGNSTQKMNAKIEKMIEQQKTQYETLLQHEQEKNETLQNELQHIRNEQKEVWRSQQRLEESVNKPKGNWDWLLSLFRK</sequence>
<dbReference type="RefSeq" id="WP_283078366.1">
    <property type="nucleotide sequence ID" value="NZ_CP121671.1"/>
</dbReference>
<feature type="coiled-coil region" evidence="1">
    <location>
        <begin position="119"/>
        <end position="200"/>
    </location>
</feature>
<evidence type="ECO:0000256" key="1">
    <source>
        <dbReference type="SAM" id="Coils"/>
    </source>
</evidence>
<gene>
    <name evidence="2" type="ORF">P9989_08630</name>
</gene>
<accession>A0ABY8J1N2</accession>
<keyword evidence="3" id="KW-1185">Reference proteome</keyword>
<dbReference type="EMBL" id="CP121671">
    <property type="protein sequence ID" value="WFT76412.1"/>
    <property type="molecule type" value="Genomic_DNA"/>
</dbReference>
<evidence type="ECO:0000313" key="2">
    <source>
        <dbReference type="EMBL" id="WFT76412.1"/>
    </source>
</evidence>